<dbReference type="PROSITE" id="PS01166">
    <property type="entry name" value="RNA_POL_BETA"/>
    <property type="match status" value="1"/>
</dbReference>
<dbReference type="Gene3D" id="3.90.1800.10">
    <property type="entry name" value="RNA polymerase alpha subunit dimerisation domain"/>
    <property type="match status" value="1"/>
</dbReference>
<keyword evidence="10" id="KW-0238">DNA-binding</keyword>
<evidence type="ECO:0000259" key="16">
    <source>
        <dbReference type="Pfam" id="PF00562"/>
    </source>
</evidence>
<evidence type="ECO:0000259" key="18">
    <source>
        <dbReference type="Pfam" id="PF04566"/>
    </source>
</evidence>
<evidence type="ECO:0000256" key="6">
    <source>
        <dbReference type="ARBA" id="ARBA00022679"/>
    </source>
</evidence>
<comment type="catalytic activity">
    <reaction evidence="13 14">
        <text>RNA(n) + a ribonucleoside 5'-triphosphate = RNA(n+1) + diphosphate</text>
        <dbReference type="Rhea" id="RHEA:21248"/>
        <dbReference type="Rhea" id="RHEA-COMP:14527"/>
        <dbReference type="Rhea" id="RHEA-COMP:17342"/>
        <dbReference type="ChEBI" id="CHEBI:33019"/>
        <dbReference type="ChEBI" id="CHEBI:61557"/>
        <dbReference type="ChEBI" id="CHEBI:140395"/>
        <dbReference type="EC" id="2.7.7.6"/>
    </reaction>
</comment>
<keyword evidence="9" id="KW-0862">Zinc</keyword>
<dbReference type="InterPro" id="IPR007641">
    <property type="entry name" value="RNA_pol_Rpb2_7"/>
</dbReference>
<evidence type="ECO:0000256" key="8">
    <source>
        <dbReference type="ARBA" id="ARBA00022723"/>
    </source>
</evidence>
<reference evidence="21" key="5">
    <citation type="submission" date="2024-09" db="EMBL/GenBank/DDBJ databases">
        <authorList>
            <person name="Sun Q."/>
        </authorList>
    </citation>
    <scope>NUCLEOTIDE SEQUENCE</scope>
    <source>
        <strain evidence="21">CCUG 49452</strain>
    </source>
</reference>
<dbReference type="SUPFAM" id="SSF64484">
    <property type="entry name" value="beta and beta-prime subunits of DNA dependent RNA-polymerase"/>
    <property type="match status" value="1"/>
</dbReference>
<dbReference type="GO" id="GO:0000428">
    <property type="term" value="C:DNA-directed RNA polymerase complex"/>
    <property type="evidence" value="ECO:0007669"/>
    <property type="project" value="UniProtKB-KW"/>
</dbReference>
<evidence type="ECO:0000256" key="1">
    <source>
        <dbReference type="ARBA" id="ARBA00001947"/>
    </source>
</evidence>
<dbReference type="Gene3D" id="2.40.270.10">
    <property type="entry name" value="DNA-directed RNA polymerase, subunit 2, domain 6"/>
    <property type="match status" value="1"/>
</dbReference>
<keyword evidence="8" id="KW-0479">Metal-binding</keyword>
<comment type="subunit">
    <text evidence="12">Part of the RNA polymerase complex.</text>
</comment>
<reference evidence="21" key="2">
    <citation type="journal article" date="2014" name="Int. J. Syst. Evol. Microbiol.">
        <title>Complete genome sequence of Corynebacterium casei LMG S-19264T (=DSM 44701T), isolated from a smear-ripened cheese.</title>
        <authorList>
            <consortium name="US DOE Joint Genome Institute (JGI-PGF)"/>
            <person name="Walter F."/>
            <person name="Albersmeier A."/>
            <person name="Kalinowski J."/>
            <person name="Ruckert C."/>
        </authorList>
    </citation>
    <scope>NUCLEOTIDE SEQUENCE [LARGE SCALE GENOMIC DNA]</scope>
    <source>
        <strain evidence="21">CCUG 49452</strain>
    </source>
</reference>
<keyword evidence="6 14" id="KW-0808">Transferase</keyword>
<dbReference type="InterPro" id="IPR015712">
    <property type="entry name" value="DNA-dir_RNA_pol_su2"/>
</dbReference>
<proteinExistence type="inferred from homology"/>
<evidence type="ECO:0000256" key="11">
    <source>
        <dbReference type="ARBA" id="ARBA00023163"/>
    </source>
</evidence>
<dbReference type="GO" id="GO:0008270">
    <property type="term" value="F:zinc ion binding"/>
    <property type="evidence" value="ECO:0007669"/>
    <property type="project" value="InterPro"/>
</dbReference>
<gene>
    <name evidence="21" type="primary">rpoB</name>
    <name evidence="21" type="ORF">ACFQE9_07830</name>
</gene>
<dbReference type="Proteomes" id="UP001596296">
    <property type="component" value="Unassembled WGS sequence"/>
</dbReference>
<dbReference type="EMBL" id="JBHSXL010000006">
    <property type="protein sequence ID" value="MFC6892517.1"/>
    <property type="molecule type" value="Genomic_DNA"/>
</dbReference>
<evidence type="ECO:0000256" key="3">
    <source>
        <dbReference type="ARBA" id="ARBA00006835"/>
    </source>
</evidence>
<evidence type="ECO:0000256" key="4">
    <source>
        <dbReference type="ARBA" id="ARBA00022478"/>
    </source>
</evidence>
<evidence type="ECO:0000313" key="20">
    <source>
        <dbReference type="EMBL" id="AIE08739.1"/>
    </source>
</evidence>
<dbReference type="InterPro" id="IPR014724">
    <property type="entry name" value="RNA_pol_RPB2_OB-fold"/>
</dbReference>
<dbReference type="Pfam" id="PF00562">
    <property type="entry name" value="RNA_pol_Rpb2_6"/>
    <property type="match status" value="1"/>
</dbReference>
<dbReference type="Gene3D" id="3.90.1070.20">
    <property type="match status" value="1"/>
</dbReference>
<feature type="domain" description="DNA-directed RNA polymerase subunit 2 hybrid-binding" evidence="16">
    <location>
        <begin position="139"/>
        <end position="511"/>
    </location>
</feature>
<dbReference type="InterPro" id="IPR007646">
    <property type="entry name" value="RNA_pol_Rpb2_4"/>
</dbReference>
<feature type="region of interest" description="Disordered" evidence="15">
    <location>
        <begin position="427"/>
        <end position="446"/>
    </location>
</feature>
<reference evidence="20" key="3">
    <citation type="submission" date="2014-05" db="EMBL/GenBank/DDBJ databases">
        <title>Halophilic archaea isolated from solar salterns and salt lakes.</title>
        <authorList>
            <person name="Cui H.-L."/>
        </authorList>
    </citation>
    <scope>NUCLEOTIDE SEQUENCE</scope>
    <source>
        <strain evidence="20">SKJ47</strain>
    </source>
</reference>
<dbReference type="NCBIfam" id="TIGR03670">
    <property type="entry name" value="rpoB_arch"/>
    <property type="match status" value="1"/>
</dbReference>
<dbReference type="InterPro" id="IPR007120">
    <property type="entry name" value="DNA-dir_RNAP_su2_dom"/>
</dbReference>
<evidence type="ECO:0000256" key="15">
    <source>
        <dbReference type="SAM" id="MobiDB-lite"/>
    </source>
</evidence>
<evidence type="ECO:0000256" key="13">
    <source>
        <dbReference type="ARBA" id="ARBA00048552"/>
    </source>
</evidence>
<evidence type="ECO:0000256" key="5">
    <source>
        <dbReference type="ARBA" id="ARBA00022490"/>
    </source>
</evidence>
<dbReference type="GO" id="GO:0006351">
    <property type="term" value="P:DNA-templated transcription"/>
    <property type="evidence" value="ECO:0007669"/>
    <property type="project" value="InterPro"/>
</dbReference>
<dbReference type="Pfam" id="PF04566">
    <property type="entry name" value="RNA_pol_Rpb2_4"/>
    <property type="match status" value="1"/>
</dbReference>
<comment type="similarity">
    <text evidence="3 14">Belongs to the RNA polymerase beta chain family.</text>
</comment>
<keyword evidence="7 14" id="KW-0548">Nucleotidyltransferase</keyword>
<dbReference type="Gene3D" id="2.40.50.150">
    <property type="match status" value="1"/>
</dbReference>
<comment type="subcellular location">
    <subcellularLocation>
        <location evidence="2">Cytoplasm</location>
    </subcellularLocation>
</comment>
<dbReference type="GO" id="GO:0003677">
    <property type="term" value="F:DNA binding"/>
    <property type="evidence" value="ECO:0007669"/>
    <property type="project" value="UniProtKB-KW"/>
</dbReference>
<accession>A0A068IVK7</accession>
<dbReference type="CDD" id="cd00653">
    <property type="entry name" value="RNA_pol_B_RPB2"/>
    <property type="match status" value="1"/>
</dbReference>
<evidence type="ECO:0000256" key="12">
    <source>
        <dbReference type="ARBA" id="ARBA00025838"/>
    </source>
</evidence>
<dbReference type="PANTHER" id="PTHR20856">
    <property type="entry name" value="DNA-DIRECTED RNA POLYMERASE I SUBUNIT 2"/>
    <property type="match status" value="1"/>
</dbReference>
<reference evidence="22" key="4">
    <citation type="journal article" date="2019" name="Int. J. Syst. Evol. Microbiol.">
        <title>The Global Catalogue of Microorganisms (GCM) 10K type strain sequencing project: providing services to taxonomists for standard genome sequencing and annotation.</title>
        <authorList>
            <consortium name="The Broad Institute Genomics Platform"/>
            <consortium name="The Broad Institute Genome Sequencing Center for Infectious Disease"/>
            <person name="Wu L."/>
            <person name="Ma J."/>
        </authorList>
    </citation>
    <scope>NUCLEOTIDE SEQUENCE [LARGE SCALE GENOMIC DNA]</scope>
    <source>
        <strain evidence="22">SKJ47</strain>
    </source>
</reference>
<dbReference type="RefSeq" id="WP_379742844.1">
    <property type="nucleotide sequence ID" value="NZ_JBHSVN010000001.1"/>
</dbReference>
<organism evidence="20">
    <name type="scientific">Halopenitus salinus</name>
    <dbReference type="NCBI Taxonomy" id="1198295"/>
    <lineage>
        <taxon>Archaea</taxon>
        <taxon>Methanobacteriati</taxon>
        <taxon>Methanobacteriota</taxon>
        <taxon>Stenosarchaea group</taxon>
        <taxon>Halobacteria</taxon>
        <taxon>Halobacteriales</taxon>
        <taxon>Haloferacaceae</taxon>
        <taxon>Halopenitus</taxon>
    </lineage>
</organism>
<name>A0A068IVK7_9EURY</name>
<keyword evidence="22" id="KW-1185">Reference proteome</keyword>
<evidence type="ECO:0000256" key="9">
    <source>
        <dbReference type="ARBA" id="ARBA00022833"/>
    </source>
</evidence>
<dbReference type="InterPro" id="IPR019969">
    <property type="entry name" value="RNAP_Rpo2"/>
</dbReference>
<keyword evidence="11 14" id="KW-0804">Transcription</keyword>
<dbReference type="FunFam" id="2.40.270.10:FF:000011">
    <property type="entry name" value="DNA-directed RNA polymerase subunit beta"/>
    <property type="match status" value="1"/>
</dbReference>
<evidence type="ECO:0000256" key="2">
    <source>
        <dbReference type="ARBA" id="ARBA00004496"/>
    </source>
</evidence>
<dbReference type="InterPro" id="IPR007121">
    <property type="entry name" value="RNA_pol_bsu_CS"/>
</dbReference>
<evidence type="ECO:0000256" key="7">
    <source>
        <dbReference type="ARBA" id="ARBA00022695"/>
    </source>
</evidence>
<feature type="region of interest" description="Disordered" evidence="15">
    <location>
        <begin position="282"/>
        <end position="327"/>
    </location>
</feature>
<dbReference type="InterPro" id="IPR007647">
    <property type="entry name" value="RNA_pol_Rpb2_5"/>
</dbReference>
<dbReference type="InterPro" id="IPR037033">
    <property type="entry name" value="DNA-dir_RNAP_su2_hyb_sf"/>
</dbReference>
<evidence type="ECO:0000256" key="10">
    <source>
        <dbReference type="ARBA" id="ARBA00023125"/>
    </source>
</evidence>
<evidence type="ECO:0000313" key="22">
    <source>
        <dbReference type="Proteomes" id="UP001596296"/>
    </source>
</evidence>
<comment type="function">
    <text evidence="14">DNA-dependent RNA polymerase catalyzes the transcription of DNA into RNA using the four ribonucleoside triphosphates as substrates.</text>
</comment>
<comment type="cofactor">
    <cofactor evidence="1">
        <name>Zn(2+)</name>
        <dbReference type="ChEBI" id="CHEBI:29105"/>
    </cofactor>
</comment>
<feature type="domain" description="RNA polymerase Rpb2" evidence="18">
    <location>
        <begin position="9"/>
        <end position="70"/>
    </location>
</feature>
<feature type="domain" description="RNA polymerase Rpb2" evidence="17">
    <location>
        <begin position="513"/>
        <end position="604"/>
    </location>
</feature>
<dbReference type="GO" id="GO:0003899">
    <property type="term" value="F:DNA-directed RNA polymerase activity"/>
    <property type="evidence" value="ECO:0007669"/>
    <property type="project" value="UniProtKB-EC"/>
</dbReference>
<keyword evidence="5" id="KW-0963">Cytoplasm</keyword>
<dbReference type="Pfam" id="PF04560">
    <property type="entry name" value="RNA_pol_Rpb2_7"/>
    <property type="match status" value="1"/>
</dbReference>
<dbReference type="AlphaFoldDB" id="A0A068IVK7"/>
<dbReference type="EMBL" id="KJ888150">
    <property type="protein sequence ID" value="AIE08739.1"/>
    <property type="molecule type" value="Genomic_DNA"/>
</dbReference>
<keyword evidence="4 14" id="KW-0240">DNA-directed RNA polymerase</keyword>
<evidence type="ECO:0000313" key="21">
    <source>
        <dbReference type="EMBL" id="MFC6892517.1"/>
    </source>
</evidence>
<reference evidence="20" key="1">
    <citation type="journal article" date="2014" name="Antonie Van Leeuwenhoek">
        <title>Halopenitus salinus sp. nov., isolated from the brine of salted brown alga Laminaria.</title>
        <authorList>
            <person name="Han D."/>
            <person name="Cui H.L."/>
            <person name="Li Z.R."/>
        </authorList>
    </citation>
    <scope>NUCLEOTIDE SEQUENCE</scope>
    <source>
        <strain evidence="20">SKJ47</strain>
    </source>
</reference>
<dbReference type="Pfam" id="PF04567">
    <property type="entry name" value="RNA_pol_Rpb2_5"/>
    <property type="match status" value="1"/>
</dbReference>
<evidence type="ECO:0000259" key="19">
    <source>
        <dbReference type="Pfam" id="PF04567"/>
    </source>
</evidence>
<protein>
    <recommendedName>
        <fullName evidence="14">DNA-directed RNA polymerase subunit beta</fullName>
        <ecNumber evidence="14">2.7.7.6</ecNumber>
    </recommendedName>
</protein>
<dbReference type="EC" id="2.7.7.6" evidence="14"/>
<dbReference type="GO" id="GO:0032549">
    <property type="term" value="F:ribonucleoside binding"/>
    <property type="evidence" value="ECO:0007669"/>
    <property type="project" value="InterPro"/>
</dbReference>
<evidence type="ECO:0000259" key="17">
    <source>
        <dbReference type="Pfam" id="PF04560"/>
    </source>
</evidence>
<sequence>MASEREAKVYVNGSLVGTHPDPDELAEQIREARRRGDVSEMVNVSVKDRTREVIVNADAGRARRPLIVVEDGEPLLSDEEIEAVENDDLEFQDLVDRGYVEFIDAEEEEDVYVAIDEDDLEEDHTHLEIDPQLIFGIGAGMIPYPEHNASPRITMGAGMMKQSLGLPSANYRIRPDTRQHLMHYPQLSMVKTQTTEQINFDDRPAAQNFVVAVMSYEGFNIEDALVMNQGSVDRALARSHFFRTYEGEERRYPGGQEDRFEIPSQDVRGARGEDAYTHLDEDGLVNPETKVDESSVLLGKTSPPRFLEEPDDMGGLSPQKRRETSVTMRSGEDGVVDTVTLMEGEDGSKLSKVKVRDQRIPELGDKFASRHGQKGVVGHLAPQEDMPFTEEGVVPDLIVNPHALPSRMTVGHVLEMLGGKVGSLRGERVDGTPFQGEEEEELRGSLEENGFKSSGKEVMYSGVTGEKIEAEIFVGTIFYHKLYHMVSNKLHARSRGPVQVLTRQPTEGRAREGGLRVGEMERDTVIGHGAAMVLNERLLESSDAENVYISAETGLVAVEDREQRRVYDPVTGDEDDIHELEVSYAFKLLLDEMIALGIRPKLELEDAV</sequence>
<dbReference type="GO" id="GO:0005737">
    <property type="term" value="C:cytoplasm"/>
    <property type="evidence" value="ECO:0007669"/>
    <property type="project" value="UniProtKB-SubCell"/>
</dbReference>
<evidence type="ECO:0000256" key="14">
    <source>
        <dbReference type="RuleBase" id="RU363031"/>
    </source>
</evidence>
<feature type="domain" description="RNA polymerase Rpb2" evidence="19">
    <location>
        <begin position="91"/>
        <end position="124"/>
    </location>
</feature>